<evidence type="ECO:0000256" key="1">
    <source>
        <dbReference type="SAM" id="SignalP"/>
    </source>
</evidence>
<dbReference type="AlphaFoldDB" id="A0A166YV40"/>
<protein>
    <recommendedName>
        <fullName evidence="4">DUF3313 domain-containing protein</fullName>
    </recommendedName>
</protein>
<proteinExistence type="predicted"/>
<dbReference type="Proteomes" id="UP000076587">
    <property type="component" value="Unassembled WGS sequence"/>
</dbReference>
<evidence type="ECO:0000313" key="3">
    <source>
        <dbReference type="Proteomes" id="UP000076587"/>
    </source>
</evidence>
<gene>
    <name evidence="2" type="ORF">N482_19015</name>
</gene>
<dbReference type="EMBL" id="AUXT01000206">
    <property type="protein sequence ID" value="KZN43553.1"/>
    <property type="molecule type" value="Genomic_DNA"/>
</dbReference>
<keyword evidence="1" id="KW-0732">Signal</keyword>
<reference evidence="2 3" key="1">
    <citation type="submission" date="2013-07" db="EMBL/GenBank/DDBJ databases">
        <title>Comparative Genomic and Metabolomic Analysis of Twelve Strains of Pseudoalteromonas luteoviolacea.</title>
        <authorList>
            <person name="Vynne N.G."/>
            <person name="Mansson M."/>
            <person name="Gram L."/>
        </authorList>
    </citation>
    <scope>NUCLEOTIDE SEQUENCE [LARGE SCALE GENOMIC DNA]</scope>
    <source>
        <strain evidence="2 3">NCIMB 1942</strain>
    </source>
</reference>
<sequence length="238" mass="26954">MELTMTSLRTLLILLTLCLVTACSSTGRNTQSGFLPNYHSLKPSNEYQDTMLYVDNSFGKDALSKVETLYLPRFEVWVNVKQTEFLNINPQHVAKLSHYMQSEMVSRLKRHYAVVTEQPDKLDNTILTIKGAFTDVEFEPTELGVRDFVPIRLVYNAGKSAYLAATEQTEALTHVSLESAFYLGDDKEPVVMMAAHKELDTVIKVDGTENVKAIREILDTWVNNFVTAMIKHRETGLN</sequence>
<feature type="chain" id="PRO_5007882913" description="DUF3313 domain-containing protein" evidence="1">
    <location>
        <begin position="23"/>
        <end position="238"/>
    </location>
</feature>
<dbReference type="InterPro" id="IPR021747">
    <property type="entry name" value="DUF3313"/>
</dbReference>
<evidence type="ECO:0008006" key="4">
    <source>
        <dbReference type="Google" id="ProtNLM"/>
    </source>
</evidence>
<organism evidence="2 3">
    <name type="scientific">Pseudoalteromonas luteoviolacea NCIMB 1942</name>
    <dbReference type="NCBI Taxonomy" id="1365253"/>
    <lineage>
        <taxon>Bacteria</taxon>
        <taxon>Pseudomonadati</taxon>
        <taxon>Pseudomonadota</taxon>
        <taxon>Gammaproteobacteria</taxon>
        <taxon>Alteromonadales</taxon>
        <taxon>Pseudoalteromonadaceae</taxon>
        <taxon>Pseudoalteromonas</taxon>
    </lineage>
</organism>
<evidence type="ECO:0000313" key="2">
    <source>
        <dbReference type="EMBL" id="KZN43553.1"/>
    </source>
</evidence>
<comment type="caution">
    <text evidence="2">The sequence shown here is derived from an EMBL/GenBank/DDBJ whole genome shotgun (WGS) entry which is preliminary data.</text>
</comment>
<name>A0A166YV40_9GAMM</name>
<accession>A0A166YV40</accession>
<dbReference type="PATRIC" id="fig|1365253.3.peg.4645"/>
<feature type="signal peptide" evidence="1">
    <location>
        <begin position="1"/>
        <end position="22"/>
    </location>
</feature>
<dbReference type="Pfam" id="PF11769">
    <property type="entry name" value="DUF3313"/>
    <property type="match status" value="1"/>
</dbReference>